<evidence type="ECO:0000313" key="1">
    <source>
        <dbReference type="EMBL" id="PMC63578.1"/>
    </source>
</evidence>
<dbReference type="Proteomes" id="UP000235836">
    <property type="component" value="Unassembled WGS sequence"/>
</dbReference>
<dbReference type="EMBL" id="PNHG01000024">
    <property type="protein sequence ID" value="PMC63578.1"/>
    <property type="molecule type" value="Genomic_DNA"/>
</dbReference>
<dbReference type="AlphaFoldDB" id="A0A2N6T2L3"/>
<name>A0A2N6T2L3_9CORY</name>
<organism evidence="1 2">
    <name type="scientific">Corynebacterium tuscaniense</name>
    <dbReference type="NCBI Taxonomy" id="302449"/>
    <lineage>
        <taxon>Bacteria</taxon>
        <taxon>Bacillati</taxon>
        <taxon>Actinomycetota</taxon>
        <taxon>Actinomycetes</taxon>
        <taxon>Mycobacteriales</taxon>
        <taxon>Corynebacteriaceae</taxon>
        <taxon>Corynebacterium</taxon>
    </lineage>
</organism>
<evidence type="ECO:0000313" key="2">
    <source>
        <dbReference type="Proteomes" id="UP000235836"/>
    </source>
</evidence>
<proteinExistence type="predicted"/>
<dbReference type="InterPro" id="IPR021412">
    <property type="entry name" value="DUF3052"/>
</dbReference>
<keyword evidence="2" id="KW-1185">Reference proteome</keyword>
<comment type="caution">
    <text evidence="1">The sequence shown here is derived from an EMBL/GenBank/DDBJ whole genome shotgun (WGS) entry which is preliminary data.</text>
</comment>
<gene>
    <name evidence="1" type="ORF">CJ203_10385</name>
</gene>
<sequence>MGGNSTVGATGAVNYVDKLGISTDDVVQELGWDEDCDSSLSEAIEDHIGELLLDEDTDELCDVVLLWHRAGDDDLVDVLVDAGRNLGDGGRIWLLTPGANKPGEVHPGDISESAQLAGLLQTKADRVGDWQGSCLRSAGAKR</sequence>
<accession>A0A2N6T2L3</accession>
<dbReference type="RefSeq" id="WP_102724533.1">
    <property type="nucleotide sequence ID" value="NZ_JBHRZL010000027.1"/>
</dbReference>
<dbReference type="Pfam" id="PF11253">
    <property type="entry name" value="DUF3052"/>
    <property type="match status" value="1"/>
</dbReference>
<protein>
    <submittedName>
        <fullName evidence="1">DUF3052 domain-containing protein</fullName>
    </submittedName>
</protein>
<reference evidence="1 2" key="1">
    <citation type="submission" date="2017-09" db="EMBL/GenBank/DDBJ databases">
        <title>Bacterial strain isolated from the female urinary microbiota.</title>
        <authorList>
            <person name="Thomas-White K."/>
            <person name="Kumar N."/>
            <person name="Forster S."/>
            <person name="Putonti C."/>
            <person name="Lawley T."/>
            <person name="Wolfe A.J."/>
        </authorList>
    </citation>
    <scope>NUCLEOTIDE SEQUENCE [LARGE SCALE GENOMIC DNA]</scope>
    <source>
        <strain evidence="1 2">UMB0792</strain>
    </source>
</reference>